<keyword evidence="1" id="KW-0472">Membrane</keyword>
<dbReference type="AlphaFoldDB" id="A0AAD8AI31"/>
<keyword evidence="1" id="KW-1133">Transmembrane helix</keyword>
<reference evidence="2" key="1">
    <citation type="journal article" date="2023" name="IScience">
        <title>Live-bearing cockroach genome reveals convergent evolutionary mechanisms linked to viviparity in insects and beyond.</title>
        <authorList>
            <person name="Fouks B."/>
            <person name="Harrison M.C."/>
            <person name="Mikhailova A.A."/>
            <person name="Marchal E."/>
            <person name="English S."/>
            <person name="Carruthers M."/>
            <person name="Jennings E.C."/>
            <person name="Chiamaka E.L."/>
            <person name="Frigard R.A."/>
            <person name="Pippel M."/>
            <person name="Attardo G.M."/>
            <person name="Benoit J.B."/>
            <person name="Bornberg-Bauer E."/>
            <person name="Tobe S.S."/>
        </authorList>
    </citation>
    <scope>NUCLEOTIDE SEQUENCE</scope>
    <source>
        <strain evidence="2">Stay&amp;Tobe</strain>
    </source>
</reference>
<organism evidence="2 3">
    <name type="scientific">Diploptera punctata</name>
    <name type="common">Pacific beetle cockroach</name>
    <dbReference type="NCBI Taxonomy" id="6984"/>
    <lineage>
        <taxon>Eukaryota</taxon>
        <taxon>Metazoa</taxon>
        <taxon>Ecdysozoa</taxon>
        <taxon>Arthropoda</taxon>
        <taxon>Hexapoda</taxon>
        <taxon>Insecta</taxon>
        <taxon>Pterygota</taxon>
        <taxon>Neoptera</taxon>
        <taxon>Polyneoptera</taxon>
        <taxon>Dictyoptera</taxon>
        <taxon>Blattodea</taxon>
        <taxon>Blaberoidea</taxon>
        <taxon>Blaberidae</taxon>
        <taxon>Diplopterinae</taxon>
        <taxon>Diploptera</taxon>
    </lineage>
</organism>
<feature type="transmembrane region" description="Helical" evidence="1">
    <location>
        <begin position="43"/>
        <end position="61"/>
    </location>
</feature>
<accession>A0AAD8AI31</accession>
<dbReference type="Proteomes" id="UP001233999">
    <property type="component" value="Unassembled WGS sequence"/>
</dbReference>
<gene>
    <name evidence="2" type="ORF">L9F63_010413</name>
</gene>
<evidence type="ECO:0000313" key="2">
    <source>
        <dbReference type="EMBL" id="KAJ9599145.1"/>
    </source>
</evidence>
<comment type="caution">
    <text evidence="2">The sequence shown here is derived from an EMBL/GenBank/DDBJ whole genome shotgun (WGS) entry which is preliminary data.</text>
</comment>
<keyword evidence="1" id="KW-0812">Transmembrane</keyword>
<evidence type="ECO:0000313" key="3">
    <source>
        <dbReference type="Proteomes" id="UP001233999"/>
    </source>
</evidence>
<keyword evidence="3" id="KW-1185">Reference proteome</keyword>
<feature type="non-terminal residue" evidence="2">
    <location>
        <position position="1"/>
    </location>
</feature>
<sequence length="70" mass="8777">LYFFRIMYTILILFLSLIFSRFSIRKLSFFFTVEKKFNYTFHYFDVIFVFLTLFCPLYILITRLTRVIFQ</sequence>
<evidence type="ECO:0000256" key="1">
    <source>
        <dbReference type="SAM" id="Phobius"/>
    </source>
</evidence>
<feature type="non-terminal residue" evidence="2">
    <location>
        <position position="70"/>
    </location>
</feature>
<reference evidence="2" key="2">
    <citation type="submission" date="2023-05" db="EMBL/GenBank/DDBJ databases">
        <authorList>
            <person name="Fouks B."/>
        </authorList>
    </citation>
    <scope>NUCLEOTIDE SEQUENCE</scope>
    <source>
        <strain evidence="2">Stay&amp;Tobe</strain>
        <tissue evidence="2">Testes</tissue>
    </source>
</reference>
<name>A0AAD8AI31_DIPPU</name>
<proteinExistence type="predicted"/>
<dbReference type="EMBL" id="JASPKZ010000831">
    <property type="protein sequence ID" value="KAJ9599145.1"/>
    <property type="molecule type" value="Genomic_DNA"/>
</dbReference>
<feature type="transmembrane region" description="Helical" evidence="1">
    <location>
        <begin position="6"/>
        <end position="22"/>
    </location>
</feature>
<protein>
    <submittedName>
        <fullName evidence="2">Uncharacterized protein</fullName>
    </submittedName>
</protein>